<dbReference type="Proteomes" id="UP000799291">
    <property type="component" value="Unassembled WGS sequence"/>
</dbReference>
<accession>A0A6G1JF27</accession>
<dbReference type="AlphaFoldDB" id="A0A6G1JF27"/>
<evidence type="ECO:0000313" key="1">
    <source>
        <dbReference type="EMBL" id="KAF2689076.1"/>
    </source>
</evidence>
<evidence type="ECO:0000313" key="2">
    <source>
        <dbReference type="Proteomes" id="UP000799291"/>
    </source>
</evidence>
<name>A0A6G1JF27_9PLEO</name>
<reference evidence="1" key="1">
    <citation type="journal article" date="2020" name="Stud. Mycol.">
        <title>101 Dothideomycetes genomes: a test case for predicting lifestyles and emergence of pathogens.</title>
        <authorList>
            <person name="Haridas S."/>
            <person name="Albert R."/>
            <person name="Binder M."/>
            <person name="Bloem J."/>
            <person name="Labutti K."/>
            <person name="Salamov A."/>
            <person name="Andreopoulos B."/>
            <person name="Baker S."/>
            <person name="Barry K."/>
            <person name="Bills G."/>
            <person name="Bluhm B."/>
            <person name="Cannon C."/>
            <person name="Castanera R."/>
            <person name="Culley D."/>
            <person name="Daum C."/>
            <person name="Ezra D."/>
            <person name="Gonzalez J."/>
            <person name="Henrissat B."/>
            <person name="Kuo A."/>
            <person name="Liang C."/>
            <person name="Lipzen A."/>
            <person name="Lutzoni F."/>
            <person name="Magnuson J."/>
            <person name="Mondo S."/>
            <person name="Nolan M."/>
            <person name="Ohm R."/>
            <person name="Pangilinan J."/>
            <person name="Park H.-J."/>
            <person name="Ramirez L."/>
            <person name="Alfaro M."/>
            <person name="Sun H."/>
            <person name="Tritt A."/>
            <person name="Yoshinaga Y."/>
            <person name="Zwiers L.-H."/>
            <person name="Turgeon B."/>
            <person name="Goodwin S."/>
            <person name="Spatafora J."/>
            <person name="Crous P."/>
            <person name="Grigoriev I."/>
        </authorList>
    </citation>
    <scope>NUCLEOTIDE SEQUENCE</scope>
    <source>
        <strain evidence="1">CBS 122367</strain>
    </source>
</reference>
<organism evidence="1 2">
    <name type="scientific">Lentithecium fluviatile CBS 122367</name>
    <dbReference type="NCBI Taxonomy" id="1168545"/>
    <lineage>
        <taxon>Eukaryota</taxon>
        <taxon>Fungi</taxon>
        <taxon>Dikarya</taxon>
        <taxon>Ascomycota</taxon>
        <taxon>Pezizomycotina</taxon>
        <taxon>Dothideomycetes</taxon>
        <taxon>Pleosporomycetidae</taxon>
        <taxon>Pleosporales</taxon>
        <taxon>Massarineae</taxon>
        <taxon>Lentitheciaceae</taxon>
        <taxon>Lentithecium</taxon>
    </lineage>
</organism>
<keyword evidence="2" id="KW-1185">Reference proteome</keyword>
<protein>
    <submittedName>
        <fullName evidence="1">Uncharacterized protein</fullName>
    </submittedName>
</protein>
<dbReference type="EMBL" id="MU005572">
    <property type="protein sequence ID" value="KAF2689076.1"/>
    <property type="molecule type" value="Genomic_DNA"/>
</dbReference>
<sequence length="125" mass="13761">MCGRKPSHPSRALLQSTPLFIQALPSFYPKFSSLSTDSAISKNTLDTRSPDLRSLGQLIQAPMDSQNQFIQLIGPLPLPVHSQHKLTPKQDFQGSLRASPDTNPATAIYTACKRGLCFVTPQHLF</sequence>
<proteinExistence type="predicted"/>
<gene>
    <name evidence="1" type="ORF">K458DRAFT_413386</name>
</gene>